<sequence length="1044" mass="119977">MRARIADKTVLYNDHNMNKTKAILDPHNNVTTKMLPISIGPPIIVFHDLANAQKDDENKDLQNQPDIESIMNFWSKLTQHTKTLVTRQPTTTKAMPTIRRERNVTTTVHIVSPQGQVDSRNMALISSLLAHYYLATRPTPNTTPQTTTEEYKNYMPKKHAEKSNQYGIIDEQFRLNPTRNDDENNQVTQGDLQANKDVVSSISEETKSILFKHNKPESKEIKDTPYNLILNEPKIRFLSTSNYSGPIKFLNGLLQNHNVNKNGETVSDTGTTAKIKRSKPETSETFHHYHLVKHMNGVNNTANEMKHTQSLYVHNMDRSKRVGSAEVKSWQPWEDKQKPRKIFTEEEDPNQNLPSNINQFNAALPEFDNVKRLNILRAHKPLDGTVNKSGKNNNFDSFSHRVKIRPGHMMKRTKLNKTFKGENNRFKTLLPSIKNAKKNQFAKRMNNPNFSPEELSKSEQNDNNVFIPLEDTKVIVVQNHLPKTNYIQFNEETKSVRNITPHRIELSDGNQNENMTPAVKVSEIIDEDTGQEIRSIPERYKFQQHKERRTPENVLTPTKSFGSKVLEPEAIPANVLKEIAEKVKQIVLKDIETKVTTLPPVPREAPILSTTLAPTMVTTTTVTSTTTSTTLAPTTVTTPSTTTTIITTSEQPSTLQKEITVANQDIKQVIMDIFKELKAMKPADMFTSQAPPNTPVSVATTVRSTTKLPVILQKNQRDAFNPYTMKGPNIQTINVNPYLNGAMPVQNPGAPYQFPVKQINDALTIQTNDDEIAPLAIQMPQPLKAINQHIVVTTKPNPRKEQLERESKKRIDEGLGLEDRNQREKVLTEFLKKERFGVMPLKRQDFRDFSYKSRIIKDKEKQWHNREYNEKLRHFENHAMSPRHRDAIHYQEGISNLENLDRQRGLSNSASLSYTGSINRPGLTHYHKMPRIKPGTFSHSDYDREPRYDTHGTKFHKKLEKIENWPRHSWKEFNTMPTDTSNDEISKRQQMPMVKPRIPMVKPRNRYDDTHFRNFLQSQQKVTDMLEKILANKMKSRDPSVEVS</sequence>
<dbReference type="OrthoDB" id="7357465at2759"/>
<evidence type="ECO:0000313" key="2">
    <source>
        <dbReference type="EMBL" id="PZC77836.1"/>
    </source>
</evidence>
<name>A0A2W1BYR8_HELAM</name>
<dbReference type="EMBL" id="KZ149918">
    <property type="protein sequence ID" value="PZC77836.1"/>
    <property type="molecule type" value="Genomic_DNA"/>
</dbReference>
<proteinExistence type="predicted"/>
<dbReference type="Proteomes" id="UP000249218">
    <property type="component" value="Unassembled WGS sequence"/>
</dbReference>
<accession>A0A2W1BYR8</accession>
<keyword evidence="3" id="KW-1185">Reference proteome</keyword>
<reference evidence="2 3" key="1">
    <citation type="journal article" date="2017" name="BMC Biol.">
        <title>Genomic innovations, transcriptional plasticity and gene loss underlying the evolution and divergence of two highly polyphagous and invasive Helicoverpa pest species.</title>
        <authorList>
            <person name="Pearce S.L."/>
            <person name="Clarke D.F."/>
            <person name="East P.D."/>
            <person name="Elfekih S."/>
            <person name="Gordon K.H."/>
            <person name="Jermiin L.S."/>
            <person name="McGaughran A."/>
            <person name="Oakeshott J.G."/>
            <person name="Papanikolaou A."/>
            <person name="Perera O.P."/>
            <person name="Rane R.V."/>
            <person name="Richards S."/>
            <person name="Tay W.T."/>
            <person name="Walsh T.K."/>
            <person name="Anderson A."/>
            <person name="Anderson C.J."/>
            <person name="Asgari S."/>
            <person name="Board P.G."/>
            <person name="Bretschneider A."/>
            <person name="Campbell P.M."/>
            <person name="Chertemps T."/>
            <person name="Christeller J.T."/>
            <person name="Coppin C.W."/>
            <person name="Downes S.J."/>
            <person name="Duan G."/>
            <person name="Farnsworth C.A."/>
            <person name="Good R.T."/>
            <person name="Han L.B."/>
            <person name="Han Y.C."/>
            <person name="Hatje K."/>
            <person name="Horne I."/>
            <person name="Huang Y.P."/>
            <person name="Hughes D.S."/>
            <person name="Jacquin-Joly E."/>
            <person name="James W."/>
            <person name="Jhangiani S."/>
            <person name="Kollmar M."/>
            <person name="Kuwar S.S."/>
            <person name="Li S."/>
            <person name="Liu N.Y."/>
            <person name="Maibeche M.T."/>
            <person name="Miller J.R."/>
            <person name="Montagne N."/>
            <person name="Perry T."/>
            <person name="Qu J."/>
            <person name="Song S.V."/>
            <person name="Sutton G.G."/>
            <person name="Vogel H."/>
            <person name="Walenz B.P."/>
            <person name="Xu W."/>
            <person name="Zhang H.J."/>
            <person name="Zou Z."/>
            <person name="Batterham P."/>
            <person name="Edwards O.R."/>
            <person name="Feyereisen R."/>
            <person name="Gibbs R.A."/>
            <person name="Heckel D.G."/>
            <person name="McGrath A."/>
            <person name="Robin C."/>
            <person name="Scherer S.E."/>
            <person name="Worley K.C."/>
            <person name="Wu Y.D."/>
        </authorList>
    </citation>
    <scope>NUCLEOTIDE SEQUENCE [LARGE SCALE GENOMIC DNA]</scope>
    <source>
        <strain evidence="2">Harm_GR_Male_#8</strain>
        <tissue evidence="2">Whole organism</tissue>
    </source>
</reference>
<evidence type="ECO:0000256" key="1">
    <source>
        <dbReference type="SAM" id="MobiDB-lite"/>
    </source>
</evidence>
<dbReference type="AlphaFoldDB" id="A0A2W1BYR8"/>
<feature type="compositionally biased region" description="Basic and acidic residues" evidence="1">
    <location>
        <begin position="940"/>
        <end position="949"/>
    </location>
</feature>
<protein>
    <submittedName>
        <fullName evidence="2">Uncharacterized protein</fullName>
    </submittedName>
</protein>
<feature type="region of interest" description="Disordered" evidence="1">
    <location>
        <begin position="925"/>
        <end position="949"/>
    </location>
</feature>
<gene>
    <name evidence="2" type="primary">HaOG202947</name>
    <name evidence="2" type="ORF">B5X24_HaOG202947</name>
</gene>
<evidence type="ECO:0000313" key="3">
    <source>
        <dbReference type="Proteomes" id="UP000249218"/>
    </source>
</evidence>
<organism evidence="2 3">
    <name type="scientific">Helicoverpa armigera</name>
    <name type="common">Cotton bollworm</name>
    <name type="synonym">Heliothis armigera</name>
    <dbReference type="NCBI Taxonomy" id="29058"/>
    <lineage>
        <taxon>Eukaryota</taxon>
        <taxon>Metazoa</taxon>
        <taxon>Ecdysozoa</taxon>
        <taxon>Arthropoda</taxon>
        <taxon>Hexapoda</taxon>
        <taxon>Insecta</taxon>
        <taxon>Pterygota</taxon>
        <taxon>Neoptera</taxon>
        <taxon>Endopterygota</taxon>
        <taxon>Lepidoptera</taxon>
        <taxon>Glossata</taxon>
        <taxon>Ditrysia</taxon>
        <taxon>Noctuoidea</taxon>
        <taxon>Noctuidae</taxon>
        <taxon>Heliothinae</taxon>
        <taxon>Helicoverpa</taxon>
    </lineage>
</organism>